<dbReference type="RefSeq" id="WP_220219875.1">
    <property type="nucleotide sequence ID" value="NZ_CP048268.1"/>
</dbReference>
<evidence type="ECO:0000313" key="1">
    <source>
        <dbReference type="EMBL" id="QYN53075.1"/>
    </source>
</evidence>
<organism evidence="1 2">
    <name type="scientific">Lactobacillus panisapium</name>
    <dbReference type="NCBI Taxonomy" id="2012495"/>
    <lineage>
        <taxon>Bacteria</taxon>
        <taxon>Bacillati</taxon>
        <taxon>Bacillota</taxon>
        <taxon>Bacilli</taxon>
        <taxon>Lactobacillales</taxon>
        <taxon>Lactobacillaceae</taxon>
        <taxon>Lactobacillus</taxon>
    </lineage>
</organism>
<evidence type="ECO:0000313" key="2">
    <source>
        <dbReference type="Proteomes" id="UP000826550"/>
    </source>
</evidence>
<gene>
    <name evidence="1" type="ORF">GYM71_06420</name>
</gene>
<dbReference type="Proteomes" id="UP000826550">
    <property type="component" value="Chromosome"/>
</dbReference>
<proteinExistence type="predicted"/>
<protein>
    <submittedName>
        <fullName evidence="1">Uncharacterized protein</fullName>
    </submittedName>
</protein>
<dbReference type="EMBL" id="CP048268">
    <property type="protein sequence ID" value="QYN53075.1"/>
    <property type="molecule type" value="Genomic_DNA"/>
</dbReference>
<reference evidence="1 2" key="1">
    <citation type="submission" date="2020-01" db="EMBL/GenBank/DDBJ databases">
        <title>Vast differences in strain-level diversity in the gut microbiota of two closely related honey bee species.</title>
        <authorList>
            <person name="Ellegaard K.M."/>
            <person name="Suenami S."/>
            <person name="Miyazaki R."/>
            <person name="Engel P."/>
        </authorList>
    </citation>
    <scope>NUCLEOTIDE SEQUENCE [LARGE SCALE GENOMIC DNA]</scope>
    <source>
        <strain evidence="1 2">ESL0416</strain>
    </source>
</reference>
<sequence>MKIKNDKEIVIGKAFGSFCGEQEVPFFVKNIRQLCFNPFESDEYKYSAMIKTVLSDEDVNILISKEKYEYLMDKLGANDDEN</sequence>
<name>A0ABX8W9S3_9LACO</name>
<accession>A0ABX8W9S3</accession>
<keyword evidence="2" id="KW-1185">Reference proteome</keyword>